<feature type="transmembrane region" description="Helical" evidence="7">
    <location>
        <begin position="184"/>
        <end position="201"/>
    </location>
</feature>
<feature type="transmembrane region" description="Helical" evidence="7">
    <location>
        <begin position="69"/>
        <end position="94"/>
    </location>
</feature>
<proteinExistence type="inferred from homology"/>
<evidence type="ECO:0000256" key="4">
    <source>
        <dbReference type="ARBA" id="ARBA00022692"/>
    </source>
</evidence>
<feature type="transmembrane region" description="Helical" evidence="7">
    <location>
        <begin position="6"/>
        <end position="25"/>
    </location>
</feature>
<organism evidence="9 10">
    <name type="scientific">Gordonia malaquae NBRC 108250</name>
    <dbReference type="NCBI Taxonomy" id="1223542"/>
    <lineage>
        <taxon>Bacteria</taxon>
        <taxon>Bacillati</taxon>
        <taxon>Actinomycetota</taxon>
        <taxon>Actinomycetes</taxon>
        <taxon>Mycobacteriales</taxon>
        <taxon>Gordoniaceae</taxon>
        <taxon>Gordonia</taxon>
    </lineage>
</organism>
<sequence>MTGRAVVGLVVVVGILAGAYFVPLPSIGQARGWSDTLGPWFVAVFFVAYAVVTIGPIPRSTFTVMSGVLFGPVVGFIGSLAAATVAAIVAFHLARRLGRERVQPWLAKPVVETVELRLERRGWFAVGSLRLIPAAPFSLVNYLSGLSSIRPGPYLAATVLGSAPGTAAVVFLGDALTGKTNPMMLVLSGCLFAVGVIGLIVDARMPINP</sequence>
<dbReference type="eggNOG" id="COG0398">
    <property type="taxonomic scope" value="Bacteria"/>
</dbReference>
<reference evidence="9 10" key="1">
    <citation type="submission" date="2013-02" db="EMBL/GenBank/DDBJ databases">
        <title>Whole genome shotgun sequence of Gordonia malaquae NBRC 108250.</title>
        <authorList>
            <person name="Yoshida I."/>
            <person name="Hosoyama A."/>
            <person name="Tsuchikane K."/>
            <person name="Ando Y."/>
            <person name="Baba S."/>
            <person name="Ohji S."/>
            <person name="Hamada M."/>
            <person name="Tamura T."/>
            <person name="Yamazoe A."/>
            <person name="Yamazaki S."/>
            <person name="Fujita N."/>
        </authorList>
    </citation>
    <scope>NUCLEOTIDE SEQUENCE [LARGE SCALE GENOMIC DNA]</scope>
    <source>
        <strain evidence="9 10">NBRC 108250</strain>
    </source>
</reference>
<keyword evidence="6 7" id="KW-0472">Membrane</keyword>
<evidence type="ECO:0000256" key="5">
    <source>
        <dbReference type="ARBA" id="ARBA00022989"/>
    </source>
</evidence>
<name>M3UG98_GORML</name>
<evidence type="ECO:0000256" key="3">
    <source>
        <dbReference type="ARBA" id="ARBA00022475"/>
    </source>
</evidence>
<evidence type="ECO:0000256" key="7">
    <source>
        <dbReference type="RuleBase" id="RU366058"/>
    </source>
</evidence>
<accession>M3UG98</accession>
<feature type="transmembrane region" description="Helical" evidence="7">
    <location>
        <begin position="123"/>
        <end position="142"/>
    </location>
</feature>
<dbReference type="AlphaFoldDB" id="M3UG98"/>
<evidence type="ECO:0000256" key="2">
    <source>
        <dbReference type="ARBA" id="ARBA00008640"/>
    </source>
</evidence>
<dbReference type="EMBL" id="BAOP01000003">
    <property type="protein sequence ID" value="GAC78265.1"/>
    <property type="molecule type" value="Genomic_DNA"/>
</dbReference>
<feature type="transmembrane region" description="Helical" evidence="7">
    <location>
        <begin position="154"/>
        <end position="172"/>
    </location>
</feature>
<dbReference type="InterPro" id="IPR015414">
    <property type="entry name" value="TMEM64"/>
</dbReference>
<dbReference type="PANTHER" id="PTHR12677">
    <property type="entry name" value="GOLGI APPARATUS MEMBRANE PROTEIN TVP38-RELATED"/>
    <property type="match status" value="1"/>
</dbReference>
<evidence type="ECO:0000313" key="10">
    <source>
        <dbReference type="Proteomes" id="UP000035009"/>
    </source>
</evidence>
<gene>
    <name evidence="9" type="ORF">GM1_003_00020</name>
</gene>
<keyword evidence="3 7" id="KW-1003">Cell membrane</keyword>
<comment type="subcellular location">
    <subcellularLocation>
        <location evidence="1 7">Cell membrane</location>
        <topology evidence="1 7">Multi-pass membrane protein</topology>
    </subcellularLocation>
</comment>
<feature type="transmembrane region" description="Helical" evidence="7">
    <location>
        <begin position="37"/>
        <end position="57"/>
    </location>
</feature>
<dbReference type="Pfam" id="PF09335">
    <property type="entry name" value="VTT_dom"/>
    <property type="match status" value="1"/>
</dbReference>
<dbReference type="GO" id="GO:0005886">
    <property type="term" value="C:plasma membrane"/>
    <property type="evidence" value="ECO:0007669"/>
    <property type="project" value="UniProtKB-SubCell"/>
</dbReference>
<keyword evidence="5 7" id="KW-1133">Transmembrane helix</keyword>
<comment type="similarity">
    <text evidence="2 7">Belongs to the TVP38/TMEM64 family.</text>
</comment>
<evidence type="ECO:0000256" key="6">
    <source>
        <dbReference type="ARBA" id="ARBA00023136"/>
    </source>
</evidence>
<dbReference type="InterPro" id="IPR032816">
    <property type="entry name" value="VTT_dom"/>
</dbReference>
<evidence type="ECO:0000259" key="8">
    <source>
        <dbReference type="Pfam" id="PF09335"/>
    </source>
</evidence>
<feature type="domain" description="VTT" evidence="8">
    <location>
        <begin position="57"/>
        <end position="174"/>
    </location>
</feature>
<protein>
    <recommendedName>
        <fullName evidence="7">TVP38/TMEM64 family membrane protein</fullName>
    </recommendedName>
</protein>
<keyword evidence="10" id="KW-1185">Reference proteome</keyword>
<dbReference type="STRING" id="410332.SAMN04488550_2247"/>
<keyword evidence="4 7" id="KW-0812">Transmembrane</keyword>
<evidence type="ECO:0000256" key="1">
    <source>
        <dbReference type="ARBA" id="ARBA00004651"/>
    </source>
</evidence>
<dbReference type="PANTHER" id="PTHR12677:SF59">
    <property type="entry name" value="GOLGI APPARATUS MEMBRANE PROTEIN TVP38-RELATED"/>
    <property type="match status" value="1"/>
</dbReference>
<comment type="caution">
    <text evidence="9">The sequence shown here is derived from an EMBL/GenBank/DDBJ whole genome shotgun (WGS) entry which is preliminary data.</text>
</comment>
<evidence type="ECO:0000313" key="9">
    <source>
        <dbReference type="EMBL" id="GAC78265.1"/>
    </source>
</evidence>
<dbReference type="Proteomes" id="UP000035009">
    <property type="component" value="Unassembled WGS sequence"/>
</dbReference>